<dbReference type="PROSITE" id="PS50108">
    <property type="entry name" value="CRIB"/>
    <property type="match status" value="1"/>
</dbReference>
<feature type="compositionally biased region" description="Low complexity" evidence="1">
    <location>
        <begin position="41"/>
        <end position="55"/>
    </location>
</feature>
<feature type="region of interest" description="Disordered" evidence="1">
    <location>
        <begin position="807"/>
        <end position="853"/>
    </location>
</feature>
<evidence type="ECO:0000259" key="2">
    <source>
        <dbReference type="PROSITE" id="PS50108"/>
    </source>
</evidence>
<feature type="compositionally biased region" description="Basic and acidic residues" evidence="1">
    <location>
        <begin position="15"/>
        <end position="25"/>
    </location>
</feature>
<feature type="region of interest" description="Disordered" evidence="1">
    <location>
        <begin position="14"/>
        <end position="218"/>
    </location>
</feature>
<organism evidence="3 4">
    <name type="scientific">Sordaria macrospora</name>
    <dbReference type="NCBI Taxonomy" id="5147"/>
    <lineage>
        <taxon>Eukaryota</taxon>
        <taxon>Fungi</taxon>
        <taxon>Dikarya</taxon>
        <taxon>Ascomycota</taxon>
        <taxon>Pezizomycotina</taxon>
        <taxon>Sordariomycetes</taxon>
        <taxon>Sordariomycetidae</taxon>
        <taxon>Sordariales</taxon>
        <taxon>Sordariaceae</taxon>
        <taxon>Sordaria</taxon>
    </lineage>
</organism>
<feature type="compositionally biased region" description="Polar residues" evidence="1">
    <location>
        <begin position="135"/>
        <end position="153"/>
    </location>
</feature>
<feature type="compositionally biased region" description="Polar residues" evidence="1">
    <location>
        <begin position="844"/>
        <end position="853"/>
    </location>
</feature>
<feature type="compositionally biased region" description="Polar residues" evidence="1">
    <location>
        <begin position="182"/>
        <end position="194"/>
    </location>
</feature>
<feature type="region of interest" description="Disordered" evidence="1">
    <location>
        <begin position="755"/>
        <end position="782"/>
    </location>
</feature>
<feature type="domain" description="CRIB" evidence="2">
    <location>
        <begin position="243"/>
        <end position="256"/>
    </location>
</feature>
<feature type="compositionally biased region" description="Low complexity" evidence="1">
    <location>
        <begin position="197"/>
        <end position="212"/>
    </location>
</feature>
<evidence type="ECO:0000313" key="4">
    <source>
        <dbReference type="Proteomes" id="UP000433876"/>
    </source>
</evidence>
<sequence length="870" mass="93735">MNLWAISSLPVYSERGARGRSEKKSKSSSVSIITAHHRVAPTSPTTTTPTSTTSPVPAFAPSNHGHFLHHDPSDYIHNELLEPSINGPPSPESIRQLSKQMKKASQRDKHLSHHTTSSGSSSLRSLTSTDSPSTNGTFSLSRKSSGRSTNSHIMPNRDRPESVQIFGKTLFNRRGRLRRESSSQNLYSAESGSEANLPLAPTSQPAPTSAPSRDSSIPAFFSRRRTIKAENAEDSVGQRKIQISGPYNFQHVAHTKKGSNVDDLHFSDFSSDSLPLADVDLPPSQRPPSMSAKQTSPRRLIKHAKSQDSMSIAPPRPPRSPIEESIPVPPVPGIPPRVSSRISTTADGLDPSILGRPQTSTGHRQAPSLSLDADGPTPPMTSHGHARMVSVPDNDVNWPLPAPANPAFDAAPLPNVPEEEEAASIMKPSRASVISNSSLRASQSVPMLRAFSPRRSDYDHHSREPSDTLGPCNLREAQRALVSALDDILGCQSLTRESWEDDIDYCYEHAAEADCDYEWDRPSLDISRDCGSTTPVEHHYHRKKLSCNPSMLAPAQLDIPSLSPVSLNSAITTPHEAITPTGMTAALPPYLTHSGHSHKTSNFSLPRIEAPMRSPSDLLKTPELHARKPSDASSFKESHGFTLSPSLLIPTDFQRQMRLDSLDEGSGAADDGGCEYPFAAHAFCEPGISSLKYNPHRASASTTATMESINSGRHVSTASISTDFTRLTLSTNSLVDMDGGCNFESPVCEFGGSSGNNNNNHVRSESVSAKGAGVPTSSMPPVPEFEEISDESLRRGESFPNLVGLGQQAQAQQDGAGGEVPVAGAKRKDSMLSGLQRPGRGRARTTSLSTPPPLNQFSLFPNVRLTGPQI</sequence>
<comment type="caution">
    <text evidence="3">The sequence shown here is derived from an EMBL/GenBank/DDBJ whole genome shotgun (WGS) entry which is preliminary data.</text>
</comment>
<dbReference type="VEuPathDB" id="FungiDB:SMAC_02281"/>
<dbReference type="Proteomes" id="UP000433876">
    <property type="component" value="Unassembled WGS sequence"/>
</dbReference>
<proteinExistence type="predicted"/>
<feature type="compositionally biased region" description="Polar residues" evidence="1">
    <location>
        <begin position="287"/>
        <end position="297"/>
    </location>
</feature>
<reference evidence="3 4" key="1">
    <citation type="submission" date="2017-07" db="EMBL/GenBank/DDBJ databases">
        <title>Genome sequence of the Sordaria macrospora wild type strain R19027.</title>
        <authorList>
            <person name="Nowrousian M."/>
            <person name="Teichert I."/>
            <person name="Kueck U."/>
        </authorList>
    </citation>
    <scope>NUCLEOTIDE SEQUENCE [LARGE SCALE GENOMIC DNA]</scope>
    <source>
        <strain evidence="3 4">R19027</strain>
        <tissue evidence="3">Mycelium</tissue>
    </source>
</reference>
<feature type="region of interest" description="Disordered" evidence="1">
    <location>
        <begin position="276"/>
        <end position="387"/>
    </location>
</feature>
<evidence type="ECO:0000313" key="3">
    <source>
        <dbReference type="EMBL" id="KAA8629178.1"/>
    </source>
</evidence>
<accession>A0A8S8ZIZ6</accession>
<name>A0A8S8ZIZ6_SORMA</name>
<dbReference type="InterPro" id="IPR000095">
    <property type="entry name" value="CRIB_dom"/>
</dbReference>
<gene>
    <name evidence="3" type="ORF">SMACR_02281</name>
</gene>
<dbReference type="EMBL" id="NMPR01000146">
    <property type="protein sequence ID" value="KAA8629178.1"/>
    <property type="molecule type" value="Genomic_DNA"/>
</dbReference>
<dbReference type="AlphaFoldDB" id="A0A8S8ZIZ6"/>
<feature type="compositionally biased region" description="Basic and acidic residues" evidence="1">
    <location>
        <begin position="68"/>
        <end position="80"/>
    </location>
</feature>
<protein>
    <recommendedName>
        <fullName evidence="2">CRIB domain-containing protein</fullName>
    </recommendedName>
</protein>
<feature type="compositionally biased region" description="Low complexity" evidence="1">
    <location>
        <begin position="114"/>
        <end position="134"/>
    </location>
</feature>
<evidence type="ECO:0000256" key="1">
    <source>
        <dbReference type="SAM" id="MobiDB-lite"/>
    </source>
</evidence>